<evidence type="ECO:0000313" key="2">
    <source>
        <dbReference type="EMBL" id="KAK1653472.1"/>
    </source>
</evidence>
<dbReference type="AlphaFoldDB" id="A0AAD8SLT9"/>
<feature type="region of interest" description="Disordered" evidence="1">
    <location>
        <begin position="31"/>
        <end position="51"/>
    </location>
</feature>
<evidence type="ECO:0000256" key="1">
    <source>
        <dbReference type="SAM" id="MobiDB-lite"/>
    </source>
</evidence>
<protein>
    <submittedName>
        <fullName evidence="2">Uncharacterized protein</fullName>
    </submittedName>
</protein>
<proteinExistence type="predicted"/>
<sequence length="190" mass="20980">MVQSGPAHPSSRRPPQHDDRLLVKLRRQENFTSPGGCLRPMMLPQPSSESDSRRMPVVMVAHLKPSPKFELPEMLRYISAYDVTYLPLPPPILVAMLVHPRQLPQVEIGYGLTESTAIRASTDSTGERRRQRWPSCCRPAPRPRSSTRTYFIISMRACRGRCVGAAAILCVRGGQAASAAGAASLLHIVD</sequence>
<dbReference type="EMBL" id="JAUUTY010000004">
    <property type="protein sequence ID" value="KAK1653472.1"/>
    <property type="molecule type" value="Genomic_DNA"/>
</dbReference>
<feature type="region of interest" description="Disordered" evidence="1">
    <location>
        <begin position="120"/>
        <end position="141"/>
    </location>
</feature>
<dbReference type="SUPFAM" id="SSF56801">
    <property type="entry name" value="Acetyl-CoA synthetase-like"/>
    <property type="match status" value="1"/>
</dbReference>
<name>A0AAD8SLT9_LOLMU</name>
<organism evidence="2 3">
    <name type="scientific">Lolium multiflorum</name>
    <name type="common">Italian ryegrass</name>
    <name type="synonym">Lolium perenne subsp. multiflorum</name>
    <dbReference type="NCBI Taxonomy" id="4521"/>
    <lineage>
        <taxon>Eukaryota</taxon>
        <taxon>Viridiplantae</taxon>
        <taxon>Streptophyta</taxon>
        <taxon>Embryophyta</taxon>
        <taxon>Tracheophyta</taxon>
        <taxon>Spermatophyta</taxon>
        <taxon>Magnoliopsida</taxon>
        <taxon>Liliopsida</taxon>
        <taxon>Poales</taxon>
        <taxon>Poaceae</taxon>
        <taxon>BOP clade</taxon>
        <taxon>Pooideae</taxon>
        <taxon>Poodae</taxon>
        <taxon>Poeae</taxon>
        <taxon>Poeae Chloroplast Group 2 (Poeae type)</taxon>
        <taxon>Loliodinae</taxon>
        <taxon>Loliinae</taxon>
        <taxon>Lolium</taxon>
    </lineage>
</organism>
<evidence type="ECO:0000313" key="3">
    <source>
        <dbReference type="Proteomes" id="UP001231189"/>
    </source>
</evidence>
<keyword evidence="3" id="KW-1185">Reference proteome</keyword>
<dbReference type="Gene3D" id="3.40.50.980">
    <property type="match status" value="1"/>
</dbReference>
<dbReference type="Proteomes" id="UP001231189">
    <property type="component" value="Unassembled WGS sequence"/>
</dbReference>
<comment type="caution">
    <text evidence="2">The sequence shown here is derived from an EMBL/GenBank/DDBJ whole genome shotgun (WGS) entry which is preliminary data.</text>
</comment>
<gene>
    <name evidence="2" type="ORF">QYE76_071277</name>
</gene>
<reference evidence="2" key="1">
    <citation type="submission" date="2023-07" db="EMBL/GenBank/DDBJ databases">
        <title>A chromosome-level genome assembly of Lolium multiflorum.</title>
        <authorList>
            <person name="Chen Y."/>
            <person name="Copetti D."/>
            <person name="Kolliker R."/>
            <person name="Studer B."/>
        </authorList>
    </citation>
    <scope>NUCLEOTIDE SEQUENCE</scope>
    <source>
        <strain evidence="2">02402/16</strain>
        <tissue evidence="2">Leaf</tissue>
    </source>
</reference>
<accession>A0AAD8SLT9</accession>